<keyword evidence="4 7" id="KW-0238">DNA-binding</keyword>
<dbReference type="PROSITE" id="PS50880">
    <property type="entry name" value="TOPRIM"/>
    <property type="match status" value="1"/>
</dbReference>
<evidence type="ECO:0000256" key="5">
    <source>
        <dbReference type="ARBA" id="ARBA00023235"/>
    </source>
</evidence>
<dbReference type="Proteomes" id="UP000708148">
    <property type="component" value="Unassembled WGS sequence"/>
</dbReference>
<dbReference type="InterPro" id="IPR056452">
    <property type="entry name" value="Zn_ribbon_TOP3B"/>
</dbReference>
<comment type="function">
    <text evidence="6">Releases the supercoiling and torsional tension of DNA introduced during the DNA replication and transcription by transiently cleaving and rejoining one strand of the DNA duplex. Introduces a single-strand break via transesterification at a target site in duplex DNA. The scissile phosphodiester is attacked by the catalytic tyrosine of the enzyme, resulting in the formation of a DNA-(5'-phosphotyrosyl)-enzyme intermediate and the expulsion of a 3'-OH DNA strand. The free DNA strand than undergoes passage around the unbroken strand thus removing DNA supercoils. Finally, in the religation step, the DNA 3'-OH attacks the covalent intermediate to expel the active-site tyrosine and restore the DNA phosphodiester backbone.</text>
</comment>
<dbReference type="InterPro" id="IPR003601">
    <property type="entry name" value="Topo_IA_2"/>
</dbReference>
<feature type="domain" description="Topo IA-type catalytic" evidence="10">
    <location>
        <begin position="168"/>
        <end position="589"/>
    </location>
</feature>
<dbReference type="InterPro" id="IPR003602">
    <property type="entry name" value="Topo_IA_DNA-bd_dom"/>
</dbReference>
<proteinExistence type="inferred from homology"/>
<evidence type="ECO:0000313" key="12">
    <source>
        <dbReference type="Proteomes" id="UP000708148"/>
    </source>
</evidence>
<dbReference type="InterPro" id="IPR034144">
    <property type="entry name" value="TOPRIM_TopoIII"/>
</dbReference>
<dbReference type="Gene3D" id="3.40.50.140">
    <property type="match status" value="1"/>
</dbReference>
<dbReference type="EMBL" id="CAJHUC010001957">
    <property type="protein sequence ID" value="CAD7702809.1"/>
    <property type="molecule type" value="Genomic_DNA"/>
</dbReference>
<dbReference type="InterPro" id="IPR000380">
    <property type="entry name" value="Topo_IA"/>
</dbReference>
<dbReference type="GO" id="GO:0006281">
    <property type="term" value="P:DNA repair"/>
    <property type="evidence" value="ECO:0007669"/>
    <property type="project" value="TreeGrafter"/>
</dbReference>
<dbReference type="OrthoDB" id="430051at2759"/>
<accession>A0A8S1J9J9</accession>
<keyword evidence="5 7" id="KW-0413">Isomerase</keyword>
<evidence type="ECO:0000256" key="1">
    <source>
        <dbReference type="ARBA" id="ARBA00000213"/>
    </source>
</evidence>
<dbReference type="Pfam" id="PF23546">
    <property type="entry name" value="Zn_ribbon_TOP3B"/>
    <property type="match status" value="1"/>
</dbReference>
<evidence type="ECO:0000256" key="2">
    <source>
        <dbReference type="ARBA" id="ARBA00009446"/>
    </source>
</evidence>
<dbReference type="GO" id="GO:0003917">
    <property type="term" value="F:DNA topoisomerase type I (single strand cut, ATP-independent) activity"/>
    <property type="evidence" value="ECO:0007669"/>
    <property type="project" value="UniProtKB-EC"/>
</dbReference>
<dbReference type="SUPFAM" id="SSF56712">
    <property type="entry name" value="Prokaryotic type I DNA topoisomerase"/>
    <property type="match status" value="1"/>
</dbReference>
<dbReference type="GO" id="GO:0005634">
    <property type="term" value="C:nucleus"/>
    <property type="evidence" value="ECO:0007669"/>
    <property type="project" value="TreeGrafter"/>
</dbReference>
<evidence type="ECO:0000256" key="3">
    <source>
        <dbReference type="ARBA" id="ARBA00023029"/>
    </source>
</evidence>
<dbReference type="GO" id="GO:0006310">
    <property type="term" value="P:DNA recombination"/>
    <property type="evidence" value="ECO:0007669"/>
    <property type="project" value="TreeGrafter"/>
</dbReference>
<dbReference type="EC" id="5.6.2.1" evidence="7"/>
<dbReference type="FunFam" id="3.40.50.140:FF:000002">
    <property type="entry name" value="DNA topoisomerase"/>
    <property type="match status" value="1"/>
</dbReference>
<dbReference type="Gene3D" id="2.70.20.10">
    <property type="entry name" value="Topoisomerase I, domain 3"/>
    <property type="match status" value="1"/>
</dbReference>
<dbReference type="PROSITE" id="PS52039">
    <property type="entry name" value="TOPO_IA_2"/>
    <property type="match status" value="1"/>
</dbReference>
<dbReference type="PANTHER" id="PTHR11390:SF20">
    <property type="entry name" value="DNA TOPOISOMERASE 3-BETA-1"/>
    <property type="match status" value="1"/>
</dbReference>
<dbReference type="InterPro" id="IPR013824">
    <property type="entry name" value="Topo_IA_cen_sub1"/>
</dbReference>
<dbReference type="CDD" id="cd03362">
    <property type="entry name" value="TOPRIM_TopoIA_TopoIII"/>
    <property type="match status" value="1"/>
</dbReference>
<protein>
    <recommendedName>
        <fullName evidence="7">DNA topoisomerase</fullName>
        <ecNumber evidence="7">5.6.2.1</ecNumber>
    </recommendedName>
</protein>
<gene>
    <name evidence="11" type="ORF">OSTQU699_LOCUS8166</name>
</gene>
<evidence type="ECO:0000259" key="10">
    <source>
        <dbReference type="PROSITE" id="PS52039"/>
    </source>
</evidence>
<dbReference type="Pfam" id="PF01751">
    <property type="entry name" value="Toprim"/>
    <property type="match status" value="1"/>
</dbReference>
<dbReference type="AlphaFoldDB" id="A0A8S1J9J9"/>
<evidence type="ECO:0000256" key="6">
    <source>
        <dbReference type="ARBA" id="ARBA00060299"/>
    </source>
</evidence>
<dbReference type="FunFam" id="1.10.290.10:FF:000001">
    <property type="entry name" value="DNA topoisomerase"/>
    <property type="match status" value="1"/>
</dbReference>
<evidence type="ECO:0000259" key="9">
    <source>
        <dbReference type="PROSITE" id="PS50880"/>
    </source>
</evidence>
<comment type="catalytic activity">
    <reaction evidence="1 7">
        <text>ATP-independent breakage of single-stranded DNA, followed by passage and rejoining.</text>
        <dbReference type="EC" id="5.6.2.1"/>
    </reaction>
</comment>
<dbReference type="GO" id="GO:0003677">
    <property type="term" value="F:DNA binding"/>
    <property type="evidence" value="ECO:0007669"/>
    <property type="project" value="UniProtKB-KW"/>
</dbReference>
<dbReference type="InterPro" id="IPR013497">
    <property type="entry name" value="Topo_IA_cen"/>
</dbReference>
<sequence>MVGTPRVLMVAEKPSLAQSISQILSDGKTHSHRRNLEVHEFAGTFLGAPAQFKMTSVIGHVLSIDFPPRFQNWDTTDPATLFSAPTIKTEANPKAHVCKHLQNEAKDCDYLVLWLDCDREGENICFEVMDNTVKWMRRRSGQQVFRAQFSSISASEIKAAMRNLGKPNENEALAVDARQELDLKVGVAFTRFQTRFFQGKYGNLDSALISYGPCQTPTLNFCVERHQKIISFEPEPFWTVRVHVAKSGLQVQFDWERGRVFDQAVGAMFQKSVQDGKSLKITSVIEKESRSHRPCGLNTVEMLKIASSSLNIGPHHTMQIAERLYIQGYMSYPRTESSAYSAGFDINGTIAAQRGHPIWGQYARGLLEAGVSRPKGGVDAGDHPPITPVRSATEADLGGGDAWRLYDYVVRHFLASVSPDCVLKKTEATGTCGGETFSASGRRTIKPGYVAVMPWKKVEGEDLPPLREGEVLPVKEVELHQGKTSPPGYLSESELISLMEKNGIGTDASISVHINNICERNYVQIQAGRSVVPTELGITLIKGYQLIDPELCRAQVRAHVEAQISLIAKGQADKQAVVDHSLLEFQQKFTYFVDKIDKMDALFEASFSPLSSSGKPFGKCGICHRYTKYIPTRPARIYCPTCEDVYPVPQGGTVKQYGGLTCPLDGFELALFSLGGKDGKTYPFCPYCFSHPPFEDAKKVGAGSGKSGMPCTTCLHPTCPNSVISLGVSSCPDCDDGTLVLDPVSAPSWRLDCSCCSFLIYLPENLHSAKLSQGACQDCESTLLELDWKKSATPLANAATKYTACVVCDDFLRGLCQMKHGHTFFARGGGRRGRGRGRGRRGRGRGRGGGRGKNFDPKMSFSDF</sequence>
<dbReference type="Gene3D" id="1.10.460.10">
    <property type="entry name" value="Topoisomerase I, domain 2"/>
    <property type="match status" value="1"/>
</dbReference>
<dbReference type="Pfam" id="PF01131">
    <property type="entry name" value="Topoisom_bac"/>
    <property type="match status" value="1"/>
</dbReference>
<feature type="compositionally biased region" description="Basic residues" evidence="8">
    <location>
        <begin position="829"/>
        <end position="850"/>
    </location>
</feature>
<dbReference type="PRINTS" id="PR00417">
    <property type="entry name" value="PRTPISMRASEI"/>
</dbReference>
<organism evidence="11 12">
    <name type="scientific">Ostreobium quekettii</name>
    <dbReference type="NCBI Taxonomy" id="121088"/>
    <lineage>
        <taxon>Eukaryota</taxon>
        <taxon>Viridiplantae</taxon>
        <taxon>Chlorophyta</taxon>
        <taxon>core chlorophytes</taxon>
        <taxon>Ulvophyceae</taxon>
        <taxon>TCBD clade</taxon>
        <taxon>Bryopsidales</taxon>
        <taxon>Ostreobineae</taxon>
        <taxon>Ostreobiaceae</taxon>
        <taxon>Ostreobium</taxon>
    </lineage>
</organism>
<dbReference type="InterPro" id="IPR013825">
    <property type="entry name" value="Topo_IA_cen_sub2"/>
</dbReference>
<comment type="caution">
    <text evidence="11">The sequence shown here is derived from an EMBL/GenBank/DDBJ whole genome shotgun (WGS) entry which is preliminary data.</text>
</comment>
<evidence type="ECO:0000256" key="7">
    <source>
        <dbReference type="RuleBase" id="RU362092"/>
    </source>
</evidence>
<dbReference type="InterPro" id="IPR013826">
    <property type="entry name" value="Topo_IA_cen_sub3"/>
</dbReference>
<keyword evidence="12" id="KW-1185">Reference proteome</keyword>
<evidence type="ECO:0000313" key="11">
    <source>
        <dbReference type="EMBL" id="CAD7702809.1"/>
    </source>
</evidence>
<dbReference type="SMART" id="SM00493">
    <property type="entry name" value="TOPRIM"/>
    <property type="match status" value="1"/>
</dbReference>
<evidence type="ECO:0000256" key="8">
    <source>
        <dbReference type="SAM" id="MobiDB-lite"/>
    </source>
</evidence>
<comment type="function">
    <text evidence="7">Introduces a single-strand break via transesterification at a target site in duplex DNA. Releases the supercoiling and torsional tension of DNA introduced during the DNA replication and transcription by transiently cleaving and rejoining one strand of the DNA duplex. The scissile phosphodiester is attacked by the catalytic tyrosine of the enzyme, resulting in the formation of a DNA-(5'-phosphotyrosyl)-enzyme intermediate and the expulsion of a 3'-OH DNA strand.</text>
</comment>
<dbReference type="GO" id="GO:0006265">
    <property type="term" value="P:DNA topological change"/>
    <property type="evidence" value="ECO:0007669"/>
    <property type="project" value="InterPro"/>
</dbReference>
<name>A0A8S1J9J9_9CHLO</name>
<dbReference type="SMART" id="SM00436">
    <property type="entry name" value="TOP1Bc"/>
    <property type="match status" value="1"/>
</dbReference>
<keyword evidence="3 7" id="KW-0799">Topoisomerase</keyword>
<dbReference type="SMART" id="SM00437">
    <property type="entry name" value="TOP1Ac"/>
    <property type="match status" value="1"/>
</dbReference>
<dbReference type="InterPro" id="IPR006171">
    <property type="entry name" value="TOPRIM_dom"/>
</dbReference>
<feature type="region of interest" description="Disordered" evidence="8">
    <location>
        <begin position="827"/>
        <end position="864"/>
    </location>
</feature>
<dbReference type="Gene3D" id="1.10.290.10">
    <property type="entry name" value="Topoisomerase I, domain 4"/>
    <property type="match status" value="1"/>
</dbReference>
<comment type="similarity">
    <text evidence="2 7">Belongs to the type IA topoisomerase family.</text>
</comment>
<evidence type="ECO:0000256" key="4">
    <source>
        <dbReference type="ARBA" id="ARBA00023125"/>
    </source>
</evidence>
<dbReference type="InterPro" id="IPR023405">
    <property type="entry name" value="Topo_IA_core_domain"/>
</dbReference>
<dbReference type="CDD" id="cd00186">
    <property type="entry name" value="TOP1Ac"/>
    <property type="match status" value="1"/>
</dbReference>
<feature type="domain" description="Toprim" evidence="9">
    <location>
        <begin position="6"/>
        <end position="152"/>
    </location>
</feature>
<reference evidence="11" key="1">
    <citation type="submission" date="2020-12" db="EMBL/GenBank/DDBJ databases">
        <authorList>
            <person name="Iha C."/>
        </authorList>
    </citation>
    <scope>NUCLEOTIDE SEQUENCE</scope>
</reference>
<dbReference type="PANTHER" id="PTHR11390">
    <property type="entry name" value="PROKARYOTIC DNA TOPOISOMERASE"/>
    <property type="match status" value="1"/>
</dbReference>